<feature type="chain" id="PRO_5014856916" description="Secreted protein" evidence="1">
    <location>
        <begin position="25"/>
        <end position="197"/>
    </location>
</feature>
<keyword evidence="1" id="KW-0732">Signal</keyword>
<evidence type="ECO:0000256" key="1">
    <source>
        <dbReference type="SAM" id="SignalP"/>
    </source>
</evidence>
<proteinExistence type="predicted"/>
<dbReference type="EMBL" id="GGFL01013369">
    <property type="protein sequence ID" value="MBW77547.1"/>
    <property type="molecule type" value="Transcribed_RNA"/>
</dbReference>
<protein>
    <recommendedName>
        <fullName evidence="3">Secreted protein</fullName>
    </recommendedName>
</protein>
<accession>A0A2M4DJ17</accession>
<sequence length="197" mass="20537">MVVVVVVALLLLVEVLVLVVLMEADDEEDMEVACLEDDDTEPDDGLLLSPFAVAATAPVALLGAAAPLATPSGVVYPSCACSRKRASSTASFLVVSPLSRSDVRLTDCALVLLLCDRRTRLRCASANRLLSCSVFSCSIRSRISGSSQISEGVSSFLFLAFKSAPLCASISNTSMCPQQAAACTGVQRSLSTASVDV</sequence>
<evidence type="ECO:0000313" key="2">
    <source>
        <dbReference type="EMBL" id="MBW77547.1"/>
    </source>
</evidence>
<dbReference type="AlphaFoldDB" id="A0A2M4DJ17"/>
<name>A0A2M4DJ17_ANODA</name>
<feature type="signal peptide" evidence="1">
    <location>
        <begin position="1"/>
        <end position="24"/>
    </location>
</feature>
<reference evidence="2" key="1">
    <citation type="submission" date="2018-01" db="EMBL/GenBank/DDBJ databases">
        <title>An insight into the sialome of Amazonian anophelines.</title>
        <authorList>
            <person name="Ribeiro J.M."/>
            <person name="Scarpassa V."/>
            <person name="Calvo E."/>
        </authorList>
    </citation>
    <scope>NUCLEOTIDE SEQUENCE</scope>
</reference>
<evidence type="ECO:0008006" key="3">
    <source>
        <dbReference type="Google" id="ProtNLM"/>
    </source>
</evidence>
<organism evidence="2">
    <name type="scientific">Anopheles darlingi</name>
    <name type="common">Mosquito</name>
    <dbReference type="NCBI Taxonomy" id="43151"/>
    <lineage>
        <taxon>Eukaryota</taxon>
        <taxon>Metazoa</taxon>
        <taxon>Ecdysozoa</taxon>
        <taxon>Arthropoda</taxon>
        <taxon>Hexapoda</taxon>
        <taxon>Insecta</taxon>
        <taxon>Pterygota</taxon>
        <taxon>Neoptera</taxon>
        <taxon>Endopterygota</taxon>
        <taxon>Diptera</taxon>
        <taxon>Nematocera</taxon>
        <taxon>Culicoidea</taxon>
        <taxon>Culicidae</taxon>
        <taxon>Anophelinae</taxon>
        <taxon>Anopheles</taxon>
    </lineage>
</organism>